<keyword evidence="7" id="KW-1185">Reference proteome</keyword>
<dbReference type="InterPro" id="IPR023393">
    <property type="entry name" value="START-like_dom_sf"/>
</dbReference>
<evidence type="ECO:0000259" key="5">
    <source>
        <dbReference type="Pfam" id="PF08338"/>
    </source>
</evidence>
<dbReference type="InterPro" id="IPR005031">
    <property type="entry name" value="COQ10_START"/>
</dbReference>
<gene>
    <name evidence="6" type="ORF">SV7mr_15730</name>
</gene>
<evidence type="ECO:0000313" key="7">
    <source>
        <dbReference type="Proteomes" id="UP000315003"/>
    </source>
</evidence>
<dbReference type="PANTHER" id="PTHR11092">
    <property type="entry name" value="SUGAR NUCLEOTIDE EPIMERASE RELATED"/>
    <property type="match status" value="1"/>
</dbReference>
<dbReference type="AlphaFoldDB" id="A0A517SSF7"/>
<dbReference type="Pfam" id="PF08338">
    <property type="entry name" value="DUF1731"/>
    <property type="match status" value="1"/>
</dbReference>
<dbReference type="PANTHER" id="PTHR11092:SF0">
    <property type="entry name" value="EPIMERASE FAMILY PROTEIN SDR39U1"/>
    <property type="match status" value="1"/>
</dbReference>
<dbReference type="CDD" id="cd07820">
    <property type="entry name" value="SRPBCC_3"/>
    <property type="match status" value="1"/>
</dbReference>
<feature type="domain" description="DUF1731" evidence="5">
    <location>
        <begin position="404"/>
        <end position="448"/>
    </location>
</feature>
<name>A0A517SSF7_9BACT</name>
<dbReference type="Pfam" id="PF03364">
    <property type="entry name" value="Polyketide_cyc"/>
    <property type="match status" value="1"/>
</dbReference>
<accession>A0A517SSF7</accession>
<comment type="similarity">
    <text evidence="1">Belongs to the ribosome association toxin RatA family.</text>
</comment>
<evidence type="ECO:0000256" key="2">
    <source>
        <dbReference type="ARBA" id="ARBA00009353"/>
    </source>
</evidence>
<evidence type="ECO:0000313" key="6">
    <source>
        <dbReference type="EMBL" id="QDT59067.1"/>
    </source>
</evidence>
<feature type="domain" description="Coenzyme Q-binding protein COQ10 START" evidence="4">
    <location>
        <begin position="10"/>
        <end position="125"/>
    </location>
</feature>
<evidence type="ECO:0000259" key="3">
    <source>
        <dbReference type="Pfam" id="PF01370"/>
    </source>
</evidence>
<dbReference type="Gene3D" id="3.40.50.720">
    <property type="entry name" value="NAD(P)-binding Rossmann-like Domain"/>
    <property type="match status" value="1"/>
</dbReference>
<sequence length="463" mass="51345">MKRYVAVSTMPVPIEQAFAYHDRPGAFERLIPPWKTVTVEHNDRSLQPDSQVTMRVHMGPLRPKWVARHTRLERPHHFQDIQQSGPFSHWQHDHRFEARGDKSLLIDDISYQAPLGKLGSLLSNRLINTELQTTFAYRHRVTADDLQLLERWGTEKKLRVAISGSTGLVGRNLCAMLRLLGHEVIAIKRTPVADGSTDEVNPWQSEQQAQRLNGIDAVIHLAGKSIADTRWSPSVKAAIRESRVDLTKQLADRLAKLQQPPSALLCASASGVYGHHADEEFTEDSVPGDDFLSDVAVQWEAACRSAAEAGIRVVNLRLGIVLDPRGGALSKMRLPAKLAGGALGGGKQWWSWIALDDVLGATYHAMMNEDVQGPVNLVSPNPIRQKDFANVLGKTIGIPALLPAPAFGLRLALGEMADYLLLASCRVRPTVLLNTNYEFRFAELDQALMYCLGYNRLSAQETT</sequence>
<proteinExistence type="inferred from homology"/>
<evidence type="ECO:0000259" key="4">
    <source>
        <dbReference type="Pfam" id="PF03364"/>
    </source>
</evidence>
<dbReference type="RefSeq" id="WP_419188226.1">
    <property type="nucleotide sequence ID" value="NZ_CP036272.1"/>
</dbReference>
<dbReference type="Gene3D" id="3.30.530.20">
    <property type="match status" value="1"/>
</dbReference>
<dbReference type="InterPro" id="IPR036291">
    <property type="entry name" value="NAD(P)-bd_dom_sf"/>
</dbReference>
<dbReference type="SUPFAM" id="SSF55961">
    <property type="entry name" value="Bet v1-like"/>
    <property type="match status" value="1"/>
</dbReference>
<evidence type="ECO:0000256" key="1">
    <source>
        <dbReference type="ARBA" id="ARBA00008918"/>
    </source>
</evidence>
<reference evidence="6 7" key="1">
    <citation type="submission" date="2019-02" db="EMBL/GenBank/DDBJ databases">
        <title>Deep-cultivation of Planctomycetes and their phenomic and genomic characterization uncovers novel biology.</title>
        <authorList>
            <person name="Wiegand S."/>
            <person name="Jogler M."/>
            <person name="Boedeker C."/>
            <person name="Pinto D."/>
            <person name="Vollmers J."/>
            <person name="Rivas-Marin E."/>
            <person name="Kohn T."/>
            <person name="Peeters S.H."/>
            <person name="Heuer A."/>
            <person name="Rast P."/>
            <person name="Oberbeckmann S."/>
            <person name="Bunk B."/>
            <person name="Jeske O."/>
            <person name="Meyerdierks A."/>
            <person name="Storesund J.E."/>
            <person name="Kallscheuer N."/>
            <person name="Luecker S."/>
            <person name="Lage O.M."/>
            <person name="Pohl T."/>
            <person name="Merkel B.J."/>
            <person name="Hornburger P."/>
            <person name="Mueller R.-W."/>
            <person name="Bruemmer F."/>
            <person name="Labrenz M."/>
            <person name="Spormann A.M."/>
            <person name="Op den Camp H."/>
            <person name="Overmann J."/>
            <person name="Amann R."/>
            <person name="Jetten M.S.M."/>
            <person name="Mascher T."/>
            <person name="Medema M.H."/>
            <person name="Devos D.P."/>
            <person name="Kaster A.-K."/>
            <person name="Ovreas L."/>
            <person name="Rohde M."/>
            <person name="Galperin M.Y."/>
            <person name="Jogler C."/>
        </authorList>
    </citation>
    <scope>NUCLEOTIDE SEQUENCE [LARGE SCALE GENOMIC DNA]</scope>
    <source>
        <strain evidence="6 7">SV_7m_r</strain>
    </source>
</reference>
<comment type="similarity">
    <text evidence="2">Belongs to the NAD(P)-dependent epimerase/dehydratase family. SDR39U1 subfamily.</text>
</comment>
<dbReference type="Proteomes" id="UP000315003">
    <property type="component" value="Chromosome"/>
</dbReference>
<organism evidence="6 7">
    <name type="scientific">Stieleria bergensis</name>
    <dbReference type="NCBI Taxonomy" id="2528025"/>
    <lineage>
        <taxon>Bacteria</taxon>
        <taxon>Pseudomonadati</taxon>
        <taxon>Planctomycetota</taxon>
        <taxon>Planctomycetia</taxon>
        <taxon>Pirellulales</taxon>
        <taxon>Pirellulaceae</taxon>
        <taxon>Stieleria</taxon>
    </lineage>
</organism>
<dbReference type="InterPro" id="IPR013549">
    <property type="entry name" value="DUF1731"/>
</dbReference>
<protein>
    <submittedName>
        <fullName evidence="6">Epimerase family protein</fullName>
    </submittedName>
</protein>
<dbReference type="InterPro" id="IPR001509">
    <property type="entry name" value="Epimerase_deHydtase"/>
</dbReference>
<dbReference type="InterPro" id="IPR010099">
    <property type="entry name" value="SDR39U1"/>
</dbReference>
<dbReference type="EMBL" id="CP036272">
    <property type="protein sequence ID" value="QDT59067.1"/>
    <property type="molecule type" value="Genomic_DNA"/>
</dbReference>
<dbReference type="NCBIfam" id="TIGR01777">
    <property type="entry name" value="yfcH"/>
    <property type="match status" value="1"/>
</dbReference>
<dbReference type="SUPFAM" id="SSF51735">
    <property type="entry name" value="NAD(P)-binding Rossmann-fold domains"/>
    <property type="match status" value="1"/>
</dbReference>
<feature type="domain" description="NAD-dependent epimerase/dehydratase" evidence="3">
    <location>
        <begin position="161"/>
        <end position="370"/>
    </location>
</feature>
<dbReference type="Pfam" id="PF01370">
    <property type="entry name" value="Epimerase"/>
    <property type="match status" value="1"/>
</dbReference>